<dbReference type="EMBL" id="KP881332">
    <property type="protein sequence ID" value="AKA61262.1"/>
    <property type="molecule type" value="Genomic_DNA"/>
</dbReference>
<dbReference type="Proteomes" id="UP000207597">
    <property type="component" value="Segment"/>
</dbReference>
<sequence>MLTKHVRKKRYIVMTKKKTHKEFVQDVYNLVGDEYTVIYAKDNNISLIRIPYYYNMDEIDNILSYLVKKVKQGATNQN</sequence>
<keyword evidence="2" id="KW-1185">Reference proteome</keyword>
<dbReference type="GeneID" id="28802224"/>
<protein>
    <submittedName>
        <fullName evidence="1">Uncharacterized protein</fullName>
    </submittedName>
</protein>
<name>A0A0U1ZVD1_9CAUD</name>
<reference evidence="1 2" key="1">
    <citation type="journal article" date="2016" name="Virus Genes">
        <title>Genomic analysis of Staphylococcus phage Stau2 isolated from medical specimen.</title>
        <authorList>
            <person name="Hsieh S.E."/>
            <person name="Tseng Y.H."/>
            <person name="Lo H.H."/>
            <person name="Chen S.T."/>
            <person name="Wu C.N."/>
        </authorList>
    </citation>
    <scope>NUCLEOTIDE SEQUENCE [LARGE SCALE GENOMIC DNA]</scope>
</reference>
<organism evidence="1 2">
    <name type="scientific">Staphylococcus phage Stau2</name>
    <dbReference type="NCBI Taxonomy" id="1200862"/>
    <lineage>
        <taxon>Viruses</taxon>
        <taxon>Duplodnaviria</taxon>
        <taxon>Heunggongvirae</taxon>
        <taxon>Uroviricota</taxon>
        <taxon>Caudoviricetes</taxon>
        <taxon>Herelleviridae</taxon>
        <taxon>Twortvirinae</taxon>
        <taxon>Silviavirus</taxon>
        <taxon>Silviavirus stau2</taxon>
    </lineage>
</organism>
<dbReference type="KEGG" id="vg:28802224"/>
<dbReference type="RefSeq" id="YP_009275768.1">
    <property type="nucleotide sequence ID" value="NC_030933.1"/>
</dbReference>
<proteinExistence type="predicted"/>
<evidence type="ECO:0000313" key="1">
    <source>
        <dbReference type="EMBL" id="AKA61262.1"/>
    </source>
</evidence>
<evidence type="ECO:0000313" key="2">
    <source>
        <dbReference type="Proteomes" id="UP000207597"/>
    </source>
</evidence>
<gene>
    <name evidence="1" type="ORF">Stau2_11</name>
</gene>
<accession>A0A0U1ZVD1</accession>